<organism evidence="1 2">
    <name type="scientific">Ceratina calcarata</name>
    <dbReference type="NCBI Taxonomy" id="156304"/>
    <lineage>
        <taxon>Eukaryota</taxon>
        <taxon>Metazoa</taxon>
        <taxon>Ecdysozoa</taxon>
        <taxon>Arthropoda</taxon>
        <taxon>Hexapoda</taxon>
        <taxon>Insecta</taxon>
        <taxon>Pterygota</taxon>
        <taxon>Neoptera</taxon>
        <taxon>Endopterygota</taxon>
        <taxon>Hymenoptera</taxon>
        <taxon>Apocrita</taxon>
        <taxon>Aculeata</taxon>
        <taxon>Apoidea</taxon>
        <taxon>Anthophila</taxon>
        <taxon>Apidae</taxon>
        <taxon>Ceratina</taxon>
        <taxon>Zadontomerus</taxon>
    </lineage>
</organism>
<evidence type="ECO:0000313" key="1">
    <source>
        <dbReference type="Proteomes" id="UP000694925"/>
    </source>
</evidence>
<reference evidence="2" key="1">
    <citation type="submission" date="2025-08" db="UniProtKB">
        <authorList>
            <consortium name="RefSeq"/>
        </authorList>
    </citation>
    <scope>IDENTIFICATION</scope>
    <source>
        <tissue evidence="2">Whole body</tissue>
    </source>
</reference>
<dbReference type="AlphaFoldDB" id="A0AAJ7IYY9"/>
<keyword evidence="1" id="KW-1185">Reference proteome</keyword>
<proteinExistence type="predicted"/>
<dbReference type="RefSeq" id="XP_017880569.1">
    <property type="nucleotide sequence ID" value="XM_018025080.2"/>
</dbReference>
<protein>
    <submittedName>
        <fullName evidence="2">Uncharacterized protein LOC108625241</fullName>
    </submittedName>
</protein>
<name>A0AAJ7IYY9_9HYME</name>
<dbReference type="KEGG" id="ccal:108625241"/>
<accession>A0AAJ7IYY9</accession>
<evidence type="ECO:0000313" key="2">
    <source>
        <dbReference type="RefSeq" id="XP_017880569.1"/>
    </source>
</evidence>
<gene>
    <name evidence="2" type="primary">LOC108625241</name>
</gene>
<sequence length="244" mass="27573">MAVTSDAMYNMRRAAVQSFVSSNMLRGYVPHCRKENQFAGTFGYGGLTKSPIFSHQSHDVDMEIDDIGYDYSMRSLCLNKGPVVVEVSIEHQLKADEKQFRSAAVHDTNALRRRNRKRCNDDSCPASQMKKCRKGGGKDNIHFDTRSTKDYGSTGVSSKSETLHVNTIDTNMEQFMITNNSSWAAGSHDPLISLNCRQLLSNDGCKLIENDIEYEKILFETHGCSAHQFHRLQLLDNDCIETEF</sequence>
<dbReference type="GeneID" id="108625241"/>
<dbReference type="Proteomes" id="UP000694925">
    <property type="component" value="Unplaced"/>
</dbReference>